<dbReference type="GO" id="GO:0008273">
    <property type="term" value="F:calcium, potassium:sodium antiporter activity"/>
    <property type="evidence" value="ECO:0007669"/>
    <property type="project" value="TreeGrafter"/>
</dbReference>
<gene>
    <name evidence="7" type="ORF">HH304_03635</name>
</gene>
<dbReference type="Proteomes" id="UP000559010">
    <property type="component" value="Unassembled WGS sequence"/>
</dbReference>
<organism evidence="7 8">
    <name type="scientific">Marinigracilibium pacificum</name>
    <dbReference type="NCBI Taxonomy" id="2729599"/>
    <lineage>
        <taxon>Bacteria</taxon>
        <taxon>Pseudomonadati</taxon>
        <taxon>Bacteroidota</taxon>
        <taxon>Cytophagia</taxon>
        <taxon>Cytophagales</taxon>
        <taxon>Flammeovirgaceae</taxon>
        <taxon>Marinigracilibium</taxon>
    </lineage>
</organism>
<comment type="subcellular location">
    <subcellularLocation>
        <location evidence="1">Membrane</location>
        <topology evidence="1">Multi-pass membrane protein</topology>
    </subcellularLocation>
</comment>
<dbReference type="PANTHER" id="PTHR10846:SF8">
    <property type="entry name" value="INNER MEMBRANE PROTEIN YRBG"/>
    <property type="match status" value="1"/>
</dbReference>
<dbReference type="Gene3D" id="1.20.1420.30">
    <property type="entry name" value="NCX, central ion-binding region"/>
    <property type="match status" value="1"/>
</dbReference>
<feature type="transmembrane region" description="Helical" evidence="5">
    <location>
        <begin position="196"/>
        <end position="218"/>
    </location>
</feature>
<feature type="transmembrane region" description="Helical" evidence="5">
    <location>
        <begin position="119"/>
        <end position="140"/>
    </location>
</feature>
<comment type="caution">
    <text evidence="7">The sequence shown here is derived from an EMBL/GenBank/DDBJ whole genome shotgun (WGS) entry which is preliminary data.</text>
</comment>
<dbReference type="RefSeq" id="WP_169678099.1">
    <property type="nucleotide sequence ID" value="NZ_JABBNU010000002.1"/>
</dbReference>
<reference evidence="7 8" key="1">
    <citation type="submission" date="2020-04" db="EMBL/GenBank/DDBJ databases">
        <title>Flammeovirgaceae bacterium KN852 isolated from deep sea.</title>
        <authorList>
            <person name="Zhang D.-C."/>
        </authorList>
    </citation>
    <scope>NUCLEOTIDE SEQUENCE [LARGE SCALE GENOMIC DNA]</scope>
    <source>
        <strain evidence="7 8">KN852</strain>
    </source>
</reference>
<keyword evidence="4 5" id="KW-0472">Membrane</keyword>
<evidence type="ECO:0000256" key="2">
    <source>
        <dbReference type="ARBA" id="ARBA00022692"/>
    </source>
</evidence>
<protein>
    <submittedName>
        <fullName evidence="7">Sodium:calcium antiporter</fullName>
    </submittedName>
</protein>
<dbReference type="GO" id="GO:0005262">
    <property type="term" value="F:calcium channel activity"/>
    <property type="evidence" value="ECO:0007669"/>
    <property type="project" value="TreeGrafter"/>
</dbReference>
<evidence type="ECO:0000256" key="4">
    <source>
        <dbReference type="ARBA" id="ARBA00023136"/>
    </source>
</evidence>
<dbReference type="InterPro" id="IPR044880">
    <property type="entry name" value="NCX_ion-bd_dom_sf"/>
</dbReference>
<name>A0A848IT14_9BACT</name>
<evidence type="ECO:0000313" key="8">
    <source>
        <dbReference type="Proteomes" id="UP000559010"/>
    </source>
</evidence>
<feature type="transmembrane region" description="Helical" evidence="5">
    <location>
        <begin position="324"/>
        <end position="349"/>
    </location>
</feature>
<dbReference type="GO" id="GO:0005886">
    <property type="term" value="C:plasma membrane"/>
    <property type="evidence" value="ECO:0007669"/>
    <property type="project" value="TreeGrafter"/>
</dbReference>
<dbReference type="AlphaFoldDB" id="A0A848IT14"/>
<feature type="domain" description="Sodium/calcium exchanger membrane region" evidence="6">
    <location>
        <begin position="197"/>
        <end position="338"/>
    </location>
</feature>
<feature type="transmembrane region" description="Helical" evidence="5">
    <location>
        <begin position="13"/>
        <end position="34"/>
    </location>
</feature>
<evidence type="ECO:0000313" key="7">
    <source>
        <dbReference type="EMBL" id="NMM47477.1"/>
    </source>
</evidence>
<accession>A0A848IT14</accession>
<feature type="transmembrane region" description="Helical" evidence="5">
    <location>
        <begin position="152"/>
        <end position="170"/>
    </location>
</feature>
<dbReference type="EMBL" id="JABBNU010000002">
    <property type="protein sequence ID" value="NMM47477.1"/>
    <property type="molecule type" value="Genomic_DNA"/>
</dbReference>
<keyword evidence="3 5" id="KW-1133">Transmembrane helix</keyword>
<evidence type="ECO:0000256" key="3">
    <source>
        <dbReference type="ARBA" id="ARBA00022989"/>
    </source>
</evidence>
<dbReference type="PANTHER" id="PTHR10846">
    <property type="entry name" value="SODIUM/POTASSIUM/CALCIUM EXCHANGER"/>
    <property type="match status" value="1"/>
</dbReference>
<evidence type="ECO:0000259" key="6">
    <source>
        <dbReference type="Pfam" id="PF01699"/>
    </source>
</evidence>
<dbReference type="GO" id="GO:0006874">
    <property type="term" value="P:intracellular calcium ion homeostasis"/>
    <property type="evidence" value="ECO:0007669"/>
    <property type="project" value="TreeGrafter"/>
</dbReference>
<keyword evidence="2 5" id="KW-0812">Transmembrane</keyword>
<dbReference type="InterPro" id="IPR004837">
    <property type="entry name" value="NaCa_Exmemb"/>
</dbReference>
<feature type="transmembrane region" description="Helical" evidence="5">
    <location>
        <begin position="230"/>
        <end position="253"/>
    </location>
</feature>
<proteinExistence type="predicted"/>
<feature type="transmembrane region" description="Helical" evidence="5">
    <location>
        <begin position="293"/>
        <end position="312"/>
    </location>
</feature>
<feature type="transmembrane region" description="Helical" evidence="5">
    <location>
        <begin position="265"/>
        <end position="287"/>
    </location>
</feature>
<feature type="domain" description="Sodium/calcium exchanger membrane region" evidence="6">
    <location>
        <begin position="17"/>
        <end position="172"/>
    </location>
</feature>
<keyword evidence="8" id="KW-1185">Reference proteome</keyword>
<feature type="transmembrane region" description="Helical" evidence="5">
    <location>
        <begin position="81"/>
        <end position="107"/>
    </location>
</feature>
<dbReference type="InterPro" id="IPR004481">
    <property type="entry name" value="K/Na/Ca-exchanger"/>
</dbReference>
<evidence type="ECO:0000256" key="1">
    <source>
        <dbReference type="ARBA" id="ARBA00004141"/>
    </source>
</evidence>
<sequence>MFELRSQNDFMELLFYISIIIISSIVVYWGGALLESTSEILADHYRLPSVVKGSIIMAVGSSFPELATVVVSTLIHEKFNLGISAIVGSAIFNILVIPGLCCVLYGDMKANKTLVFKDAQFYLTSIAVIMLMITMAVIYYPLEGEKYIEGNVSRGLAIMPVLLYGLYIYLQFADTRDHQKKNNDEERRLHENIKKIWVKLFFSLVLILISVEGLVRSALFLGDFFSTPDFFWGITVVAAATSVPDAVVSIKAAGKGDGTAGISNVLGSNIFDLLIAIPSGILIAGSASVNLTIAIPMILFLTVATIMFFAFLRFNLKLSKKEGIILLSGYLIFIVWMLLETFEIVSFVLN</sequence>
<evidence type="ECO:0000256" key="5">
    <source>
        <dbReference type="SAM" id="Phobius"/>
    </source>
</evidence>
<dbReference type="Pfam" id="PF01699">
    <property type="entry name" value="Na_Ca_ex"/>
    <property type="match status" value="2"/>
</dbReference>